<accession>A0A2R6QN29</accession>
<feature type="domain" description="Probable zinc-ribbon" evidence="2">
    <location>
        <begin position="356"/>
        <end position="399"/>
    </location>
</feature>
<sequence>MERRPVNNFDQNSGKEAMNLRVDRSIVHEEVEYYGVEVSMNWEGTEFGNSRVENEETEFESPIGDFSGSLQSRPIMNPDEGPSTNQRGSLHGYAAQKRIHRDFAGSSGVENSEHDRAELIKKIDELKDLLSRNCGVRENQRVRVPVHRNTIPSPTPPSPPVCPSLYSVNEQPFARDEHFPEPLYFNHNHEPVPYVDSRGLDMGEFYPPPRNGRNEFVGSNLPPTHTRLPHRPPPRYLTNPYNHDQFHIPEHPLNSNRTTLASYQHESFSHHPECSCLHCYNKNRQIPSKPNLAHPIVRHLESYNSSGTNHHLHSLTRRPQTRNQNGFDLETGDRAHGHLRREVVACGSERVCLPIAGGAPLLTCCSCFQLLRLPRKLVAKGKNEQKVQCGECSSIISIEFVEKGLVVSLATEHKKVSDEGDDVSVNTSNENLRSSSHNCLNAAATNSCSDDDINSGDMFQLIDTETSLLSIDQRLNVGESHERQEPLSSTSSFPENDQNPDSGIFQKEISKSSDLPPKEDSPLPFSDSLDCKDPVKASSANVVSSYGMGNKSKRDDQEKAVLERSASRENYVTDVSVATEMEVHSSEFQNSIVSQDSVEVSKVDDQTRISKESETFYANLLKRTFGNFSRSSQKVEIGRPNVFVNGQPMSDLVVQKAEMIAGDIQPGNYWYDYQAGFWGVMGHPCLGIIPPFIEEFNYPMPENCAAGNTDVFVNGRELNKKDLDLLASRGLPTTKNKSYVVEISGRVSDECTGEKLNSLGKLAPTVLKAKKGFGMKIPRALAQYP</sequence>
<reference evidence="3 4" key="1">
    <citation type="submission" date="2017-07" db="EMBL/GenBank/DDBJ databases">
        <title>An improved, manually edited Actinidia chinensis var. chinensis (kiwifruit) genome highlights the challenges associated with draft genomes and gene prediction in plants.</title>
        <authorList>
            <person name="Pilkington S."/>
            <person name="Crowhurst R."/>
            <person name="Hilario E."/>
            <person name="Nardozza S."/>
            <person name="Fraser L."/>
            <person name="Peng Y."/>
            <person name="Gunaseelan K."/>
            <person name="Simpson R."/>
            <person name="Tahir J."/>
            <person name="Deroles S."/>
            <person name="Templeton K."/>
            <person name="Luo Z."/>
            <person name="Davy M."/>
            <person name="Cheng C."/>
            <person name="Mcneilage M."/>
            <person name="Scaglione D."/>
            <person name="Liu Y."/>
            <person name="Zhang Q."/>
            <person name="Datson P."/>
            <person name="De Silva N."/>
            <person name="Gardiner S."/>
            <person name="Bassett H."/>
            <person name="Chagne D."/>
            <person name="Mccallum J."/>
            <person name="Dzierzon H."/>
            <person name="Deng C."/>
            <person name="Wang Y.-Y."/>
            <person name="Barron N."/>
            <person name="Manako K."/>
            <person name="Bowen J."/>
            <person name="Foster T."/>
            <person name="Erridge Z."/>
            <person name="Tiffin H."/>
            <person name="Waite C."/>
            <person name="Davies K."/>
            <person name="Grierson E."/>
            <person name="Laing W."/>
            <person name="Kirk R."/>
            <person name="Chen X."/>
            <person name="Wood M."/>
            <person name="Montefiori M."/>
            <person name="Brummell D."/>
            <person name="Schwinn K."/>
            <person name="Catanach A."/>
            <person name="Fullerton C."/>
            <person name="Li D."/>
            <person name="Meiyalaghan S."/>
            <person name="Nieuwenhuizen N."/>
            <person name="Read N."/>
            <person name="Prakash R."/>
            <person name="Hunter D."/>
            <person name="Zhang H."/>
            <person name="Mckenzie M."/>
            <person name="Knabel M."/>
            <person name="Harris A."/>
            <person name="Allan A."/>
            <person name="Chen A."/>
            <person name="Janssen B."/>
            <person name="Plunkett B."/>
            <person name="Dwamena C."/>
            <person name="Voogd C."/>
            <person name="Leif D."/>
            <person name="Lafferty D."/>
            <person name="Souleyre E."/>
            <person name="Varkonyi-Gasic E."/>
            <person name="Gambi F."/>
            <person name="Hanley J."/>
            <person name="Yao J.-L."/>
            <person name="Cheung J."/>
            <person name="David K."/>
            <person name="Warren B."/>
            <person name="Marsh K."/>
            <person name="Snowden K."/>
            <person name="Lin-Wang K."/>
            <person name="Brian L."/>
            <person name="Martinez-Sanchez M."/>
            <person name="Wang M."/>
            <person name="Ileperuma N."/>
            <person name="Macnee N."/>
            <person name="Campin R."/>
            <person name="Mcatee P."/>
            <person name="Drummond R."/>
            <person name="Espley R."/>
            <person name="Ireland H."/>
            <person name="Wu R."/>
            <person name="Atkinson R."/>
            <person name="Karunairetnam S."/>
            <person name="Bulley S."/>
            <person name="Chunkath S."/>
            <person name="Hanley Z."/>
            <person name="Storey R."/>
            <person name="Thrimawithana A."/>
            <person name="Thomson S."/>
            <person name="David C."/>
            <person name="Testolin R."/>
        </authorList>
    </citation>
    <scope>NUCLEOTIDE SEQUENCE [LARGE SCALE GENOMIC DNA]</scope>
    <source>
        <strain evidence="4">cv. Red5</strain>
        <tissue evidence="3">Young leaf</tissue>
    </source>
</reference>
<gene>
    <name evidence="3" type="ORF">CEY00_Acc15606</name>
</gene>
<dbReference type="Pfam" id="PF11331">
    <property type="entry name" value="Zn_ribbon_12"/>
    <property type="match status" value="1"/>
</dbReference>
<dbReference type="OrthoDB" id="2020426at2759"/>
<protein>
    <submittedName>
        <fullName evidence="3">Extra-large guanine nucleotide-binding protein like</fullName>
    </submittedName>
</protein>
<dbReference type="AlphaFoldDB" id="A0A2R6QN29"/>
<dbReference type="PANTHER" id="PTHR31105:SF42">
    <property type="entry name" value="OS02G0258300 PROTEIN"/>
    <property type="match status" value="1"/>
</dbReference>
<evidence type="ECO:0000259" key="2">
    <source>
        <dbReference type="Pfam" id="PF11331"/>
    </source>
</evidence>
<dbReference type="InterPro" id="IPR040244">
    <property type="entry name" value="EDR4-like"/>
</dbReference>
<dbReference type="InParanoid" id="A0A2R6QN29"/>
<comment type="caution">
    <text evidence="3">The sequence shown here is derived from an EMBL/GenBank/DDBJ whole genome shotgun (WGS) entry which is preliminary data.</text>
</comment>
<organism evidence="3 4">
    <name type="scientific">Actinidia chinensis var. chinensis</name>
    <name type="common">Chinese soft-hair kiwi</name>
    <dbReference type="NCBI Taxonomy" id="1590841"/>
    <lineage>
        <taxon>Eukaryota</taxon>
        <taxon>Viridiplantae</taxon>
        <taxon>Streptophyta</taxon>
        <taxon>Embryophyta</taxon>
        <taxon>Tracheophyta</taxon>
        <taxon>Spermatophyta</taxon>
        <taxon>Magnoliopsida</taxon>
        <taxon>eudicotyledons</taxon>
        <taxon>Gunneridae</taxon>
        <taxon>Pentapetalae</taxon>
        <taxon>asterids</taxon>
        <taxon>Ericales</taxon>
        <taxon>Actinidiaceae</taxon>
        <taxon>Actinidia</taxon>
    </lineage>
</organism>
<dbReference type="Gramene" id="PSS11332">
    <property type="protein sequence ID" value="PSS11332"/>
    <property type="gene ID" value="CEY00_Acc15606"/>
</dbReference>
<reference evidence="4" key="2">
    <citation type="journal article" date="2018" name="BMC Genomics">
        <title>A manually annotated Actinidia chinensis var. chinensis (kiwifruit) genome highlights the challenges associated with draft genomes and gene prediction in plants.</title>
        <authorList>
            <person name="Pilkington S.M."/>
            <person name="Crowhurst R."/>
            <person name="Hilario E."/>
            <person name="Nardozza S."/>
            <person name="Fraser L."/>
            <person name="Peng Y."/>
            <person name="Gunaseelan K."/>
            <person name="Simpson R."/>
            <person name="Tahir J."/>
            <person name="Deroles S.C."/>
            <person name="Templeton K."/>
            <person name="Luo Z."/>
            <person name="Davy M."/>
            <person name="Cheng C."/>
            <person name="McNeilage M."/>
            <person name="Scaglione D."/>
            <person name="Liu Y."/>
            <person name="Zhang Q."/>
            <person name="Datson P."/>
            <person name="De Silva N."/>
            <person name="Gardiner S.E."/>
            <person name="Bassett H."/>
            <person name="Chagne D."/>
            <person name="McCallum J."/>
            <person name="Dzierzon H."/>
            <person name="Deng C."/>
            <person name="Wang Y.Y."/>
            <person name="Barron L."/>
            <person name="Manako K."/>
            <person name="Bowen J."/>
            <person name="Foster T.M."/>
            <person name="Erridge Z.A."/>
            <person name="Tiffin H."/>
            <person name="Waite C.N."/>
            <person name="Davies K.M."/>
            <person name="Grierson E.P."/>
            <person name="Laing W.A."/>
            <person name="Kirk R."/>
            <person name="Chen X."/>
            <person name="Wood M."/>
            <person name="Montefiori M."/>
            <person name="Brummell D.A."/>
            <person name="Schwinn K.E."/>
            <person name="Catanach A."/>
            <person name="Fullerton C."/>
            <person name="Li D."/>
            <person name="Meiyalaghan S."/>
            <person name="Nieuwenhuizen N."/>
            <person name="Read N."/>
            <person name="Prakash R."/>
            <person name="Hunter D."/>
            <person name="Zhang H."/>
            <person name="McKenzie M."/>
            <person name="Knabel M."/>
            <person name="Harris A."/>
            <person name="Allan A.C."/>
            <person name="Gleave A."/>
            <person name="Chen A."/>
            <person name="Janssen B.J."/>
            <person name="Plunkett B."/>
            <person name="Ampomah-Dwamena C."/>
            <person name="Voogd C."/>
            <person name="Leif D."/>
            <person name="Lafferty D."/>
            <person name="Souleyre E.J.F."/>
            <person name="Varkonyi-Gasic E."/>
            <person name="Gambi F."/>
            <person name="Hanley J."/>
            <person name="Yao J.L."/>
            <person name="Cheung J."/>
            <person name="David K.M."/>
            <person name="Warren B."/>
            <person name="Marsh K."/>
            <person name="Snowden K.C."/>
            <person name="Lin-Wang K."/>
            <person name="Brian L."/>
            <person name="Martinez-Sanchez M."/>
            <person name="Wang M."/>
            <person name="Ileperuma N."/>
            <person name="Macnee N."/>
            <person name="Campin R."/>
            <person name="McAtee P."/>
            <person name="Drummond R.S.M."/>
            <person name="Espley R.V."/>
            <person name="Ireland H.S."/>
            <person name="Wu R."/>
            <person name="Atkinson R.G."/>
            <person name="Karunairetnam S."/>
            <person name="Bulley S."/>
            <person name="Chunkath S."/>
            <person name="Hanley Z."/>
            <person name="Storey R."/>
            <person name="Thrimawithana A.H."/>
            <person name="Thomson S."/>
            <person name="David C."/>
            <person name="Testolin R."/>
            <person name="Huang H."/>
            <person name="Hellens R.P."/>
            <person name="Schaffer R.J."/>
        </authorList>
    </citation>
    <scope>NUCLEOTIDE SEQUENCE [LARGE SCALE GENOMIC DNA]</scope>
    <source>
        <strain evidence="4">cv. Red5</strain>
    </source>
</reference>
<dbReference type="EMBL" id="NKQK01000014">
    <property type="protein sequence ID" value="PSS11332.1"/>
    <property type="molecule type" value="Genomic_DNA"/>
</dbReference>
<dbReference type="PANTHER" id="PTHR31105">
    <property type="entry name" value="EXTRA-LARGE G-PROTEIN-LIKE"/>
    <property type="match status" value="1"/>
</dbReference>
<dbReference type="InterPro" id="IPR021480">
    <property type="entry name" value="Zinc_ribbon_12"/>
</dbReference>
<feature type="compositionally biased region" description="Basic and acidic residues" evidence="1">
    <location>
        <begin position="508"/>
        <end position="521"/>
    </location>
</feature>
<name>A0A2R6QN29_ACTCC</name>
<evidence type="ECO:0000313" key="4">
    <source>
        <dbReference type="Proteomes" id="UP000241394"/>
    </source>
</evidence>
<evidence type="ECO:0000256" key="1">
    <source>
        <dbReference type="SAM" id="MobiDB-lite"/>
    </source>
</evidence>
<dbReference type="OMA" id="HEEVEYY"/>
<dbReference type="GO" id="GO:1900150">
    <property type="term" value="P:regulation of defense response to fungus"/>
    <property type="evidence" value="ECO:0007669"/>
    <property type="project" value="InterPro"/>
</dbReference>
<feature type="region of interest" description="Disordered" evidence="1">
    <location>
        <begin position="213"/>
        <end position="233"/>
    </location>
</feature>
<evidence type="ECO:0000313" key="3">
    <source>
        <dbReference type="EMBL" id="PSS11332.1"/>
    </source>
</evidence>
<feature type="compositionally biased region" description="Polar residues" evidence="1">
    <location>
        <begin position="486"/>
        <end position="501"/>
    </location>
</feature>
<feature type="region of interest" description="Disordered" evidence="1">
    <location>
        <begin position="478"/>
        <end position="566"/>
    </location>
</feature>
<dbReference type="Proteomes" id="UP000241394">
    <property type="component" value="Chromosome LG14"/>
</dbReference>
<dbReference type="STRING" id="1590841.A0A2R6QN29"/>
<feature type="compositionally biased region" description="Basic and acidic residues" evidence="1">
    <location>
        <begin position="552"/>
        <end position="566"/>
    </location>
</feature>
<proteinExistence type="predicted"/>
<keyword evidence="4" id="KW-1185">Reference proteome</keyword>